<dbReference type="Proteomes" id="UP001159641">
    <property type="component" value="Unassembled WGS sequence"/>
</dbReference>
<evidence type="ECO:0000313" key="1">
    <source>
        <dbReference type="EMBL" id="KAJ8792189.1"/>
    </source>
</evidence>
<gene>
    <name evidence="1" type="ORF">J1605_020040</name>
</gene>
<keyword evidence="2" id="KW-1185">Reference proteome</keyword>
<comment type="caution">
    <text evidence="1">The sequence shown here is derived from an EMBL/GenBank/DDBJ whole genome shotgun (WGS) entry which is preliminary data.</text>
</comment>
<evidence type="ECO:0000313" key="2">
    <source>
        <dbReference type="Proteomes" id="UP001159641"/>
    </source>
</evidence>
<proteinExistence type="predicted"/>
<sequence length="76" mass="8006">MQTAIHSTAQQRCASAHGVPKGAGLFSKLDLIQVRTLMPRLASDLSLPSASAHGAWVVSCPIRSSLHGCMAPARVR</sequence>
<organism evidence="1 2">
    <name type="scientific">Eschrichtius robustus</name>
    <name type="common">California gray whale</name>
    <name type="synonym">Eschrichtius gibbosus</name>
    <dbReference type="NCBI Taxonomy" id="9764"/>
    <lineage>
        <taxon>Eukaryota</taxon>
        <taxon>Metazoa</taxon>
        <taxon>Chordata</taxon>
        <taxon>Craniata</taxon>
        <taxon>Vertebrata</taxon>
        <taxon>Euteleostomi</taxon>
        <taxon>Mammalia</taxon>
        <taxon>Eutheria</taxon>
        <taxon>Laurasiatheria</taxon>
        <taxon>Artiodactyla</taxon>
        <taxon>Whippomorpha</taxon>
        <taxon>Cetacea</taxon>
        <taxon>Mysticeti</taxon>
        <taxon>Eschrichtiidae</taxon>
        <taxon>Eschrichtius</taxon>
    </lineage>
</organism>
<dbReference type="EMBL" id="JAIQCJ010001134">
    <property type="protein sequence ID" value="KAJ8792189.1"/>
    <property type="molecule type" value="Genomic_DNA"/>
</dbReference>
<protein>
    <submittedName>
        <fullName evidence="1">Uncharacterized protein</fullName>
    </submittedName>
</protein>
<reference evidence="1 2" key="1">
    <citation type="submission" date="2022-11" db="EMBL/GenBank/DDBJ databases">
        <title>Whole genome sequence of Eschrichtius robustus ER-17-0199.</title>
        <authorList>
            <person name="Bruniche-Olsen A."/>
            <person name="Black A.N."/>
            <person name="Fields C.J."/>
            <person name="Walden K."/>
            <person name="Dewoody J.A."/>
        </authorList>
    </citation>
    <scope>NUCLEOTIDE SEQUENCE [LARGE SCALE GENOMIC DNA]</scope>
    <source>
        <strain evidence="1">ER-17-0199</strain>
        <tissue evidence="1">Blubber</tissue>
    </source>
</reference>
<dbReference type="AlphaFoldDB" id="A0AB34HKT0"/>
<name>A0AB34HKT0_ESCRO</name>
<accession>A0AB34HKT0</accession>